<organism evidence="4">
    <name type="scientific">bioreactor metagenome</name>
    <dbReference type="NCBI Taxonomy" id="1076179"/>
    <lineage>
        <taxon>unclassified sequences</taxon>
        <taxon>metagenomes</taxon>
        <taxon>ecological metagenomes</taxon>
    </lineage>
</organism>
<name>A0A644WNR4_9ZZZZ</name>
<comment type="caution">
    <text evidence="4">The sequence shown here is derived from an EMBL/GenBank/DDBJ whole genome shotgun (WGS) entry which is preliminary data.</text>
</comment>
<keyword evidence="1" id="KW-1133">Transmembrane helix</keyword>
<evidence type="ECO:0000259" key="2">
    <source>
        <dbReference type="Pfam" id="PF04773"/>
    </source>
</evidence>
<dbReference type="Pfam" id="PF04773">
    <property type="entry name" value="FecR"/>
    <property type="match status" value="1"/>
</dbReference>
<keyword evidence="1" id="KW-0812">Transmembrane</keyword>
<reference evidence="4" key="1">
    <citation type="submission" date="2019-08" db="EMBL/GenBank/DDBJ databases">
        <authorList>
            <person name="Kucharzyk K."/>
            <person name="Murdoch R.W."/>
            <person name="Higgins S."/>
            <person name="Loffler F."/>
        </authorList>
    </citation>
    <scope>NUCLEOTIDE SEQUENCE</scope>
</reference>
<evidence type="ECO:0000313" key="4">
    <source>
        <dbReference type="EMBL" id="MPM05470.1"/>
    </source>
</evidence>
<dbReference type="EMBL" id="VSSQ01001134">
    <property type="protein sequence ID" value="MPM05470.1"/>
    <property type="molecule type" value="Genomic_DNA"/>
</dbReference>
<dbReference type="GO" id="GO:0016989">
    <property type="term" value="F:sigma factor antagonist activity"/>
    <property type="evidence" value="ECO:0007669"/>
    <property type="project" value="TreeGrafter"/>
</dbReference>
<keyword evidence="1" id="KW-0472">Membrane</keyword>
<dbReference type="Gene3D" id="3.55.50.30">
    <property type="match status" value="1"/>
</dbReference>
<proteinExistence type="predicted"/>
<protein>
    <recommendedName>
        <fullName evidence="5">FecR protein domain-containing protein</fullName>
    </recommendedName>
</protein>
<gene>
    <name evidence="4" type="ORF">SDC9_51760</name>
</gene>
<dbReference type="PANTHER" id="PTHR30273:SF2">
    <property type="entry name" value="PROTEIN FECR"/>
    <property type="match status" value="1"/>
</dbReference>
<dbReference type="InterPro" id="IPR012373">
    <property type="entry name" value="Ferrdict_sens_TM"/>
</dbReference>
<sequence length="405" mass="46988">MTSNKYSFYKTHSELLRDKKYLLWRLSPSRESDDYWNSLIQQYSDLQKEIDLADDYLKRKSFPKKYIRVDKKEKILQEILFSVRQNRKNKERKINRITRLISYGAAASILLLIGMFIYQMYQSDQPGQISVYQLNTENIRFVTPDKTTLFEKNISIRIDEMGTAKIMDENMGGEYEIAMDKKSPTTLIVPYGKRTTVTLSDGTRIWLNSGSTLVFPSKFEENKRKISVTGEMYIEVAKNEKAPFFVETFNFCVKVLGTKFCISAYEKRPQSVVLVEGKVNLTAKETGVDFLLEPNEMALLNNNHSFSKSQVDVSQYITWTKGYIILNETPVEDVLNYIARYYNLSLKCTNATNLKDLTCNGKLYLSDDLDNVMKSIALLSNTTYKKENKTIYITNNKKIKRKTNP</sequence>
<dbReference type="Gene3D" id="2.60.120.1440">
    <property type="match status" value="1"/>
</dbReference>
<dbReference type="PANTHER" id="PTHR30273">
    <property type="entry name" value="PERIPLASMIC SIGNAL SENSOR AND SIGMA FACTOR ACTIVATOR FECR-RELATED"/>
    <property type="match status" value="1"/>
</dbReference>
<evidence type="ECO:0000259" key="3">
    <source>
        <dbReference type="Pfam" id="PF16344"/>
    </source>
</evidence>
<dbReference type="InterPro" id="IPR006860">
    <property type="entry name" value="FecR"/>
</dbReference>
<evidence type="ECO:0008006" key="5">
    <source>
        <dbReference type="Google" id="ProtNLM"/>
    </source>
</evidence>
<evidence type="ECO:0000256" key="1">
    <source>
        <dbReference type="SAM" id="Phobius"/>
    </source>
</evidence>
<dbReference type="AlphaFoldDB" id="A0A644WNR4"/>
<feature type="transmembrane region" description="Helical" evidence="1">
    <location>
        <begin position="100"/>
        <end position="121"/>
    </location>
</feature>
<dbReference type="FunFam" id="2.60.120.1440:FF:000001">
    <property type="entry name" value="Putative anti-sigma factor"/>
    <property type="match status" value="1"/>
</dbReference>
<accession>A0A644WNR4</accession>
<dbReference type="InterPro" id="IPR032508">
    <property type="entry name" value="FecR_C"/>
</dbReference>
<feature type="domain" description="FecR protein" evidence="2">
    <location>
        <begin position="191"/>
        <end position="280"/>
    </location>
</feature>
<feature type="domain" description="Protein FecR C-terminal" evidence="3">
    <location>
        <begin position="323"/>
        <end position="393"/>
    </location>
</feature>
<dbReference type="Pfam" id="PF16344">
    <property type="entry name" value="FecR_C"/>
    <property type="match status" value="1"/>
</dbReference>